<reference evidence="2 3" key="1">
    <citation type="submission" date="2019-02" db="EMBL/GenBank/DDBJ databases">
        <title>Deep-cultivation of Planctomycetes and their phenomic and genomic characterization uncovers novel biology.</title>
        <authorList>
            <person name="Wiegand S."/>
            <person name="Jogler M."/>
            <person name="Boedeker C."/>
            <person name="Pinto D."/>
            <person name="Vollmers J."/>
            <person name="Rivas-Marin E."/>
            <person name="Kohn T."/>
            <person name="Peeters S.H."/>
            <person name="Heuer A."/>
            <person name="Rast P."/>
            <person name="Oberbeckmann S."/>
            <person name="Bunk B."/>
            <person name="Jeske O."/>
            <person name="Meyerdierks A."/>
            <person name="Storesund J.E."/>
            <person name="Kallscheuer N."/>
            <person name="Luecker S."/>
            <person name="Lage O.M."/>
            <person name="Pohl T."/>
            <person name="Merkel B.J."/>
            <person name="Hornburger P."/>
            <person name="Mueller R.-W."/>
            <person name="Bruemmer F."/>
            <person name="Labrenz M."/>
            <person name="Spormann A.M."/>
            <person name="Op den Camp H."/>
            <person name="Overmann J."/>
            <person name="Amann R."/>
            <person name="Jetten M.S.M."/>
            <person name="Mascher T."/>
            <person name="Medema M.H."/>
            <person name="Devos D.P."/>
            <person name="Kaster A.-K."/>
            <person name="Ovreas L."/>
            <person name="Rohde M."/>
            <person name="Galperin M.Y."/>
            <person name="Jogler C."/>
        </authorList>
    </citation>
    <scope>NUCLEOTIDE SEQUENCE [LARGE SCALE GENOMIC DNA]</scope>
    <source>
        <strain evidence="2 3">Poly30</strain>
    </source>
</reference>
<feature type="transmembrane region" description="Helical" evidence="1">
    <location>
        <begin position="392"/>
        <end position="420"/>
    </location>
</feature>
<evidence type="ECO:0000313" key="2">
    <source>
        <dbReference type="EMBL" id="QDV06487.1"/>
    </source>
</evidence>
<feature type="transmembrane region" description="Helical" evidence="1">
    <location>
        <begin position="1015"/>
        <end position="1036"/>
    </location>
</feature>
<protein>
    <submittedName>
        <fullName evidence="2">Multidrug resistance protein MdtB</fullName>
    </submittedName>
</protein>
<keyword evidence="3" id="KW-1185">Reference proteome</keyword>
<gene>
    <name evidence="2" type="primary">mdtB</name>
    <name evidence="2" type="ORF">Poly30_19970</name>
</gene>
<feature type="transmembrane region" description="Helical" evidence="1">
    <location>
        <begin position="370"/>
        <end position="386"/>
    </location>
</feature>
<evidence type="ECO:0000256" key="1">
    <source>
        <dbReference type="SAM" id="Phobius"/>
    </source>
</evidence>
<name>A0A518EQW7_9BACT</name>
<dbReference type="SUPFAM" id="SSF82866">
    <property type="entry name" value="Multidrug efflux transporter AcrB transmembrane domain"/>
    <property type="match status" value="2"/>
</dbReference>
<feature type="transmembrane region" description="Helical" evidence="1">
    <location>
        <begin position="441"/>
        <end position="463"/>
    </location>
</feature>
<organism evidence="2 3">
    <name type="scientific">Saltatorellus ferox</name>
    <dbReference type="NCBI Taxonomy" id="2528018"/>
    <lineage>
        <taxon>Bacteria</taxon>
        <taxon>Pseudomonadati</taxon>
        <taxon>Planctomycetota</taxon>
        <taxon>Planctomycetia</taxon>
        <taxon>Planctomycetia incertae sedis</taxon>
        <taxon>Saltatorellus</taxon>
    </lineage>
</organism>
<feature type="transmembrane region" description="Helical" evidence="1">
    <location>
        <begin position="989"/>
        <end position="1008"/>
    </location>
</feature>
<dbReference type="RefSeq" id="WP_145196711.1">
    <property type="nucleotide sequence ID" value="NZ_CP036434.1"/>
</dbReference>
<dbReference type="SUPFAM" id="SSF82693">
    <property type="entry name" value="Multidrug efflux transporter AcrB pore domain, PN1, PN2, PC1 and PC2 subdomains"/>
    <property type="match status" value="2"/>
</dbReference>
<dbReference type="EMBL" id="CP036434">
    <property type="protein sequence ID" value="QDV06487.1"/>
    <property type="molecule type" value="Genomic_DNA"/>
</dbReference>
<keyword evidence="1" id="KW-1133">Transmembrane helix</keyword>
<evidence type="ECO:0000313" key="3">
    <source>
        <dbReference type="Proteomes" id="UP000320390"/>
    </source>
</evidence>
<proteinExistence type="predicted"/>
<dbReference type="PRINTS" id="PR00702">
    <property type="entry name" value="ACRIFLAVINRP"/>
</dbReference>
<dbReference type="Gene3D" id="3.30.2090.10">
    <property type="entry name" value="Multidrug efflux transporter AcrB TolC docking domain, DN and DC subdomains"/>
    <property type="match status" value="2"/>
</dbReference>
<feature type="transmembrane region" description="Helical" evidence="1">
    <location>
        <begin position="21"/>
        <end position="42"/>
    </location>
</feature>
<keyword evidence="1" id="KW-0812">Transmembrane</keyword>
<dbReference type="PANTHER" id="PTHR32063:SF0">
    <property type="entry name" value="SWARMING MOTILITY PROTEIN SWRC"/>
    <property type="match status" value="1"/>
</dbReference>
<dbReference type="PANTHER" id="PTHR32063">
    <property type="match status" value="1"/>
</dbReference>
<feature type="transmembrane region" description="Helical" evidence="1">
    <location>
        <begin position="1042"/>
        <end position="1062"/>
    </location>
</feature>
<keyword evidence="1" id="KW-0472">Membrane</keyword>
<dbReference type="Gene3D" id="3.30.70.1320">
    <property type="entry name" value="Multidrug efflux transporter AcrB pore domain like"/>
    <property type="match status" value="1"/>
</dbReference>
<dbReference type="InterPro" id="IPR001036">
    <property type="entry name" value="Acrflvin-R"/>
</dbReference>
<sequence length="1190" mass="129672">MSAQPTRKQKAANRGFFGMTVSRPIAMGVIFVTLVLLGVIAYTRIPLQFLPGGIQGSRFTVIVPNPGSTAQENVDKVARILEEQFSTLPEIDEISSRSSAGTVRIRVKYNGEANTDLAKAELRDRIERARPELPDTVDEIYVWASDDGDMPIMWFAIVADERSDDIATLIDKRVQKSLEAVDGVSRVNIFGLLDESIRIFLDEEKVAAARLDLGSLVQRLSTDNFAQPLGEVSEGGREFILRSDMRFKDLDDIRQYPVRPGLRLGELATVERVNSVRDRVTRINGGYAYYGMVQKEGSANVVAVGEELQAVMDGFETDPRLEGKLKAEVFFNQADFIKSSLERLEGTAVQGGGLAVLVLFLFLRRARMTFCVALCIPVSALLAIAFESARGLSFNVLTMTGLTLGIGMLVDNAVVVIESIARQRSLGESPKRSAVLGARDVGLAVSLATMTTVVVFLPLIFMGGQRMSIFLQAMGVPLCASLIFSLFVALFFIPTAAARVIGERPAWAQRIADRMAPVVAAPARLLAYTIGAARMAAFVVFWVLFRIEKMVLRVAGSPLRFALACGVVYLGIRAGSEVSDLGSVGKDLESLGAPAGTVGTLMKTGPILQWVPRILAAIIVFLLPHLWKRAARGPARPESFVPEGTSVVAWVQALNRSLLEWTLAHRPLAFLLSVIAAFSIVIPATNTSLTAFGDDEDTSELSFDVDLENNFTLGEASREIQRYEEFVEPLKEEMGFENVVARFDSGGGDVDLRWAERLDPKVLEAHRTRLRSILPKFAGHRVSFSGDPAAAEGSKQFVSFELRGTDPDKLSDLGEAAVAILEKVPGLTDVRTATEDAPDQLLLEVDGDTAFSYGLNSQSALRNVGWALRGSQLPRFQEEDKETPLIIEYDDTAYAGLDTLKDLSVWGENGAVPLATFSTIRFEPSPSSISRRNGQISFQITARVADPTRQAELVEEGYAALDGLDLPRGYSLGRDTSVVTQGLQEMKDLANAGYLAIVLVFLLMGILFESVLLPLSVLTTIPFAGLGAFWTLYITGTPMDSIGYIGIIILVGVVVNNGIVLIDKIHRLRLEEGLPRKDAVIEGASARVRPILMTALTTVFGLLPMAMGDAPTQGIDYRALSTCVAGGLAICTFFTLWVVPLAYTLIDDLSLWLTWLFQRVFSSGKRGEGLRFATEDMTAIRSLVIRDSRG</sequence>
<dbReference type="GO" id="GO:0042910">
    <property type="term" value="F:xenobiotic transmembrane transporter activity"/>
    <property type="evidence" value="ECO:0007669"/>
    <property type="project" value="TreeGrafter"/>
</dbReference>
<accession>A0A518EQW7</accession>
<dbReference type="Proteomes" id="UP000320390">
    <property type="component" value="Chromosome"/>
</dbReference>
<feature type="transmembrane region" description="Helical" evidence="1">
    <location>
        <begin position="525"/>
        <end position="545"/>
    </location>
</feature>
<dbReference type="SUPFAM" id="SSF82714">
    <property type="entry name" value="Multidrug efflux transporter AcrB TolC docking domain, DN and DC subdomains"/>
    <property type="match status" value="2"/>
</dbReference>
<dbReference type="Pfam" id="PF00873">
    <property type="entry name" value="ACR_tran"/>
    <property type="match status" value="2"/>
</dbReference>
<feature type="transmembrane region" description="Helical" evidence="1">
    <location>
        <begin position="347"/>
        <end position="363"/>
    </location>
</feature>
<dbReference type="GO" id="GO:0005886">
    <property type="term" value="C:plasma membrane"/>
    <property type="evidence" value="ECO:0007669"/>
    <property type="project" value="TreeGrafter"/>
</dbReference>
<dbReference type="AlphaFoldDB" id="A0A518EQW7"/>
<dbReference type="InterPro" id="IPR027463">
    <property type="entry name" value="AcrB_DN_DC_subdom"/>
</dbReference>
<dbReference type="Gene3D" id="3.30.70.1440">
    <property type="entry name" value="Multidrug efflux transporter AcrB pore domain"/>
    <property type="match status" value="1"/>
</dbReference>
<dbReference type="OrthoDB" id="220575at2"/>
<dbReference type="Gene3D" id="3.30.70.1430">
    <property type="entry name" value="Multidrug efflux transporter AcrB pore domain"/>
    <property type="match status" value="2"/>
</dbReference>
<feature type="transmembrane region" description="Helical" evidence="1">
    <location>
        <begin position="1119"/>
        <end position="1146"/>
    </location>
</feature>
<dbReference type="Gene3D" id="1.20.1640.10">
    <property type="entry name" value="Multidrug efflux transporter AcrB transmembrane domain"/>
    <property type="match status" value="4"/>
</dbReference>